<dbReference type="FunFam" id="3.40.640.10:FF:000084">
    <property type="entry name" value="IscS-like cysteine desulfurase"/>
    <property type="match status" value="1"/>
</dbReference>
<dbReference type="InterPro" id="IPR015422">
    <property type="entry name" value="PyrdxlP-dep_Trfase_small"/>
</dbReference>
<dbReference type="InterPro" id="IPR015421">
    <property type="entry name" value="PyrdxlP-dep_Trfase_major"/>
</dbReference>
<dbReference type="EC" id="2.8.1.7" evidence="3"/>
<dbReference type="SUPFAM" id="SSF53383">
    <property type="entry name" value="PLP-dependent transferases"/>
    <property type="match status" value="1"/>
</dbReference>
<evidence type="ECO:0000313" key="13">
    <source>
        <dbReference type="Proteomes" id="UP000034956"/>
    </source>
</evidence>
<feature type="domain" description="Aminotransferase class V" evidence="11">
    <location>
        <begin position="4"/>
        <end position="377"/>
    </location>
</feature>
<evidence type="ECO:0000256" key="1">
    <source>
        <dbReference type="ARBA" id="ARBA00001933"/>
    </source>
</evidence>
<dbReference type="Gene3D" id="1.10.260.50">
    <property type="match status" value="1"/>
</dbReference>
<protein>
    <recommendedName>
        <fullName evidence="3">cysteine desulfurase</fullName>
        <ecNumber evidence="3">2.8.1.7</ecNumber>
    </recommendedName>
</protein>
<evidence type="ECO:0000256" key="5">
    <source>
        <dbReference type="ARBA" id="ARBA00022723"/>
    </source>
</evidence>
<dbReference type="PIRSF" id="PIRSF005572">
    <property type="entry name" value="NifS"/>
    <property type="match status" value="1"/>
</dbReference>
<evidence type="ECO:0000256" key="10">
    <source>
        <dbReference type="RuleBase" id="RU004504"/>
    </source>
</evidence>
<keyword evidence="6" id="KW-0663">Pyridoxal phosphate</keyword>
<reference evidence="12 13" key="1">
    <citation type="journal article" date="2015" name="Nature">
        <title>rRNA introns, odd ribosomes, and small enigmatic genomes across a large radiation of phyla.</title>
        <authorList>
            <person name="Brown C.T."/>
            <person name="Hug L.A."/>
            <person name="Thomas B.C."/>
            <person name="Sharon I."/>
            <person name="Castelle C.J."/>
            <person name="Singh A."/>
            <person name="Wilkins M.J."/>
            <person name="Williams K.H."/>
            <person name="Banfield J.F."/>
        </authorList>
    </citation>
    <scope>NUCLEOTIDE SEQUENCE [LARGE SCALE GENOMIC DNA]</scope>
</reference>
<dbReference type="InterPro" id="IPR020578">
    <property type="entry name" value="Aminotrans_V_PyrdxlP_BS"/>
</dbReference>
<name>A0A0G1UBL3_9BACT</name>
<dbReference type="EMBL" id="LCPF01000001">
    <property type="protein sequence ID" value="KKU91507.1"/>
    <property type="molecule type" value="Genomic_DNA"/>
</dbReference>
<dbReference type="PATRIC" id="fig|1618660.3.peg.118"/>
<evidence type="ECO:0000256" key="9">
    <source>
        <dbReference type="ARBA" id="ARBA00050776"/>
    </source>
</evidence>
<accession>A0A0G1UBL3</accession>
<dbReference type="Proteomes" id="UP000034956">
    <property type="component" value="Unassembled WGS sequence"/>
</dbReference>
<evidence type="ECO:0000256" key="3">
    <source>
        <dbReference type="ARBA" id="ARBA00012239"/>
    </source>
</evidence>
<dbReference type="Gene3D" id="3.90.1150.10">
    <property type="entry name" value="Aspartate Aminotransferase, domain 1"/>
    <property type="match status" value="1"/>
</dbReference>
<dbReference type="InterPro" id="IPR016454">
    <property type="entry name" value="Cysteine_dSase"/>
</dbReference>
<proteinExistence type="inferred from homology"/>
<evidence type="ECO:0000256" key="8">
    <source>
        <dbReference type="ARBA" id="ARBA00023014"/>
    </source>
</evidence>
<dbReference type="InterPro" id="IPR000192">
    <property type="entry name" value="Aminotrans_V_dom"/>
</dbReference>
<comment type="catalytic activity">
    <reaction evidence="9">
        <text>(sulfur carrier)-H + L-cysteine = (sulfur carrier)-SH + L-alanine</text>
        <dbReference type="Rhea" id="RHEA:43892"/>
        <dbReference type="Rhea" id="RHEA-COMP:14737"/>
        <dbReference type="Rhea" id="RHEA-COMP:14739"/>
        <dbReference type="ChEBI" id="CHEBI:29917"/>
        <dbReference type="ChEBI" id="CHEBI:35235"/>
        <dbReference type="ChEBI" id="CHEBI:57972"/>
        <dbReference type="ChEBI" id="CHEBI:64428"/>
        <dbReference type="EC" id="2.8.1.7"/>
    </reaction>
</comment>
<evidence type="ECO:0000256" key="7">
    <source>
        <dbReference type="ARBA" id="ARBA00023004"/>
    </source>
</evidence>
<dbReference type="PROSITE" id="PS00595">
    <property type="entry name" value="AA_TRANSFER_CLASS_5"/>
    <property type="match status" value="1"/>
</dbReference>
<dbReference type="AlphaFoldDB" id="A0A0G1UBL3"/>
<dbReference type="GO" id="GO:0051536">
    <property type="term" value="F:iron-sulfur cluster binding"/>
    <property type="evidence" value="ECO:0007669"/>
    <property type="project" value="UniProtKB-KW"/>
</dbReference>
<dbReference type="InterPro" id="IPR015424">
    <property type="entry name" value="PyrdxlP-dep_Trfase"/>
</dbReference>
<keyword evidence="5" id="KW-0479">Metal-binding</keyword>
<comment type="cofactor">
    <cofactor evidence="1 10">
        <name>pyridoxal 5'-phosphate</name>
        <dbReference type="ChEBI" id="CHEBI:597326"/>
    </cofactor>
</comment>
<keyword evidence="7" id="KW-0408">Iron</keyword>
<evidence type="ECO:0000256" key="2">
    <source>
        <dbReference type="ARBA" id="ARBA00006490"/>
    </source>
</evidence>
<comment type="caution">
    <text evidence="12">The sequence shown here is derived from an EMBL/GenBank/DDBJ whole genome shotgun (WGS) entry which is preliminary data.</text>
</comment>
<evidence type="ECO:0000259" key="11">
    <source>
        <dbReference type="Pfam" id="PF00266"/>
    </source>
</evidence>
<sequence>MKGIYFDYAASTPVDVLVQQAMTPYFGRNYGNAGSLHSFGQSAMAAVDNARQIVSEAIGADFGEIIFTSSATEANNLALRGVAKSHQHKPAEISIDQRPRLTISAIEHESVLETARDLEREGAEVIYLPVEKDGSVDLKALKDVLNERTILVSVMYANNEIGTIQPIAEISKIIKNFNHEILLHTDAVQAFQYMDCNVHRLGVDLMTLSAHKIYGPKGIGALYIKNGVKDKMSPITTGGGQESGFRSGTENVPGIVGFGEAVRLAGECRKKESERIGELRDYFWRALKKVYPRVESNGVLENSLPNILNVYFPSFKSEELLIKLDMAGLAVSSGSACSVRSSKPSHVLKAVGWPIERIQASLRFSFGRPTTRSEIKAAINIFRRLTK</sequence>
<dbReference type="PANTHER" id="PTHR11601">
    <property type="entry name" value="CYSTEINE DESULFURYLASE FAMILY MEMBER"/>
    <property type="match status" value="1"/>
</dbReference>
<evidence type="ECO:0000313" key="12">
    <source>
        <dbReference type="EMBL" id="KKU91507.1"/>
    </source>
</evidence>
<evidence type="ECO:0000256" key="4">
    <source>
        <dbReference type="ARBA" id="ARBA00022679"/>
    </source>
</evidence>
<comment type="similarity">
    <text evidence="2">Belongs to the class-V pyridoxal-phosphate-dependent aminotransferase family. NifS/IscS subfamily.</text>
</comment>
<dbReference type="Gene3D" id="3.40.640.10">
    <property type="entry name" value="Type I PLP-dependent aspartate aminotransferase-like (Major domain)"/>
    <property type="match status" value="1"/>
</dbReference>
<organism evidence="12 13">
    <name type="scientific">Candidatus Jorgensenbacteria bacterium GW2011_GWA1_48_11</name>
    <dbReference type="NCBI Taxonomy" id="1618660"/>
    <lineage>
        <taxon>Bacteria</taxon>
        <taxon>Candidatus Joergenseniibacteriota</taxon>
    </lineage>
</organism>
<dbReference type="Pfam" id="PF00266">
    <property type="entry name" value="Aminotran_5"/>
    <property type="match status" value="1"/>
</dbReference>
<keyword evidence="8" id="KW-0411">Iron-sulfur</keyword>
<dbReference type="GO" id="GO:0046872">
    <property type="term" value="F:metal ion binding"/>
    <property type="evidence" value="ECO:0007669"/>
    <property type="project" value="UniProtKB-KW"/>
</dbReference>
<evidence type="ECO:0000256" key="6">
    <source>
        <dbReference type="ARBA" id="ARBA00022898"/>
    </source>
</evidence>
<gene>
    <name evidence="12" type="ORF">UY23_C0001G0113</name>
</gene>
<dbReference type="GO" id="GO:0031071">
    <property type="term" value="F:cysteine desulfurase activity"/>
    <property type="evidence" value="ECO:0007669"/>
    <property type="project" value="UniProtKB-EC"/>
</dbReference>
<keyword evidence="4" id="KW-0808">Transferase</keyword>
<dbReference type="PANTHER" id="PTHR11601:SF34">
    <property type="entry name" value="CYSTEINE DESULFURASE"/>
    <property type="match status" value="1"/>
</dbReference>